<evidence type="ECO:0000256" key="1">
    <source>
        <dbReference type="SAM" id="SignalP"/>
    </source>
</evidence>
<feature type="chain" id="PRO_5043967556" description="Hydrophobin" evidence="1">
    <location>
        <begin position="18"/>
        <end position="93"/>
    </location>
</feature>
<accession>A0AAV9GFB0</accession>
<reference evidence="2" key="2">
    <citation type="submission" date="2023-05" db="EMBL/GenBank/DDBJ databases">
        <authorList>
            <consortium name="Lawrence Berkeley National Laboratory"/>
            <person name="Steindorff A."/>
            <person name="Hensen N."/>
            <person name="Bonometti L."/>
            <person name="Westerberg I."/>
            <person name="Brannstrom I.O."/>
            <person name="Guillou S."/>
            <person name="Cros-Aarteil S."/>
            <person name="Calhoun S."/>
            <person name="Haridas S."/>
            <person name="Kuo A."/>
            <person name="Mondo S."/>
            <person name="Pangilinan J."/>
            <person name="Riley R."/>
            <person name="Labutti K."/>
            <person name="Andreopoulos B."/>
            <person name="Lipzen A."/>
            <person name="Chen C."/>
            <person name="Yanf M."/>
            <person name="Daum C."/>
            <person name="Ng V."/>
            <person name="Clum A."/>
            <person name="Ohm R."/>
            <person name="Martin F."/>
            <person name="Silar P."/>
            <person name="Natvig D."/>
            <person name="Lalanne C."/>
            <person name="Gautier V."/>
            <person name="Ament-Velasquez S.L."/>
            <person name="Kruys A."/>
            <person name="Hutchinson M.I."/>
            <person name="Powell A.J."/>
            <person name="Barry K."/>
            <person name="Miller A.N."/>
            <person name="Grigoriev I.V."/>
            <person name="Debuchy R."/>
            <person name="Gladieux P."/>
            <person name="Thoren M.H."/>
            <person name="Johannesson H."/>
        </authorList>
    </citation>
    <scope>NUCLEOTIDE SEQUENCE</scope>
    <source>
        <strain evidence="2">PSN243</strain>
    </source>
</reference>
<organism evidence="2 3">
    <name type="scientific">Podospora aff. communis PSN243</name>
    <dbReference type="NCBI Taxonomy" id="3040156"/>
    <lineage>
        <taxon>Eukaryota</taxon>
        <taxon>Fungi</taxon>
        <taxon>Dikarya</taxon>
        <taxon>Ascomycota</taxon>
        <taxon>Pezizomycotina</taxon>
        <taxon>Sordariomycetes</taxon>
        <taxon>Sordariomycetidae</taxon>
        <taxon>Sordariales</taxon>
        <taxon>Podosporaceae</taxon>
        <taxon>Podospora</taxon>
    </lineage>
</organism>
<keyword evidence="1" id="KW-0732">Signal</keyword>
<reference evidence="2" key="1">
    <citation type="journal article" date="2023" name="Mol. Phylogenet. Evol.">
        <title>Genome-scale phylogeny and comparative genomics of the fungal order Sordariales.</title>
        <authorList>
            <person name="Hensen N."/>
            <person name="Bonometti L."/>
            <person name="Westerberg I."/>
            <person name="Brannstrom I.O."/>
            <person name="Guillou S."/>
            <person name="Cros-Aarteil S."/>
            <person name="Calhoun S."/>
            <person name="Haridas S."/>
            <person name="Kuo A."/>
            <person name="Mondo S."/>
            <person name="Pangilinan J."/>
            <person name="Riley R."/>
            <person name="LaButti K."/>
            <person name="Andreopoulos B."/>
            <person name="Lipzen A."/>
            <person name="Chen C."/>
            <person name="Yan M."/>
            <person name="Daum C."/>
            <person name="Ng V."/>
            <person name="Clum A."/>
            <person name="Steindorff A."/>
            <person name="Ohm R.A."/>
            <person name="Martin F."/>
            <person name="Silar P."/>
            <person name="Natvig D.O."/>
            <person name="Lalanne C."/>
            <person name="Gautier V."/>
            <person name="Ament-Velasquez S.L."/>
            <person name="Kruys A."/>
            <person name="Hutchinson M.I."/>
            <person name="Powell A.J."/>
            <person name="Barry K."/>
            <person name="Miller A.N."/>
            <person name="Grigoriev I.V."/>
            <person name="Debuchy R."/>
            <person name="Gladieux P."/>
            <person name="Hiltunen Thoren M."/>
            <person name="Johannesson H."/>
        </authorList>
    </citation>
    <scope>NUCLEOTIDE SEQUENCE</scope>
    <source>
        <strain evidence="2">PSN243</strain>
    </source>
</reference>
<dbReference type="Proteomes" id="UP001321760">
    <property type="component" value="Unassembled WGS sequence"/>
</dbReference>
<evidence type="ECO:0008006" key="4">
    <source>
        <dbReference type="Google" id="ProtNLM"/>
    </source>
</evidence>
<feature type="signal peptide" evidence="1">
    <location>
        <begin position="1"/>
        <end position="17"/>
    </location>
</feature>
<dbReference type="AlphaFoldDB" id="A0AAV9GFB0"/>
<evidence type="ECO:0000313" key="3">
    <source>
        <dbReference type="Proteomes" id="UP001321760"/>
    </source>
</evidence>
<name>A0AAV9GFB0_9PEZI</name>
<dbReference type="EMBL" id="MU865953">
    <property type="protein sequence ID" value="KAK4446897.1"/>
    <property type="molecule type" value="Genomic_DNA"/>
</dbReference>
<protein>
    <recommendedName>
        <fullName evidence="4">Hydrophobin</fullName>
    </recommendedName>
</protein>
<proteinExistence type="predicted"/>
<gene>
    <name evidence="2" type="ORF">QBC34DRAFT_382698</name>
</gene>
<keyword evidence="3" id="KW-1185">Reference proteome</keyword>
<comment type="caution">
    <text evidence="2">The sequence shown here is derived from an EMBL/GenBank/DDBJ whole genome shotgun (WGS) entry which is preliminary data.</text>
</comment>
<evidence type="ECO:0000313" key="2">
    <source>
        <dbReference type="EMBL" id="KAK4446897.1"/>
    </source>
</evidence>
<sequence>MKSATFAILVFAGTAMAELCENVGPVPFYPHCCRSSVPFFGLECDPVSYLGETATYDIWLDECQVDDRLTYCCLFPYAIPFVEAGYICSQVDS</sequence>